<feature type="region of interest" description="Disordered" evidence="4">
    <location>
        <begin position="575"/>
        <end position="601"/>
    </location>
</feature>
<dbReference type="GO" id="GO:0005829">
    <property type="term" value="C:cytosol"/>
    <property type="evidence" value="ECO:0007669"/>
    <property type="project" value="EnsemblFungi"/>
</dbReference>
<dbReference type="GO" id="GO:0042744">
    <property type="term" value="P:hydrogen peroxide catabolic process"/>
    <property type="evidence" value="ECO:0007669"/>
    <property type="project" value="EnsemblFungi"/>
</dbReference>
<dbReference type="GO" id="GO:0005739">
    <property type="term" value="C:mitochondrion"/>
    <property type="evidence" value="ECO:0007669"/>
    <property type="project" value="EnsemblFungi"/>
</dbReference>
<keyword evidence="3" id="KW-0560">Oxidoreductase</keyword>
<dbReference type="Proteomes" id="UP000325434">
    <property type="component" value="Unassembled WGS sequence"/>
</dbReference>
<dbReference type="InterPro" id="IPR015915">
    <property type="entry name" value="Kelch-typ_b-propeller"/>
</dbReference>
<reference evidence="6" key="1">
    <citation type="submission" date="2019-04" db="EMBL/GenBank/DDBJ databases">
        <title>Friends and foes A comparative genomics study of 23 Aspergillus species from section Flavi.</title>
        <authorList>
            <consortium name="DOE Joint Genome Institute"/>
            <person name="Kjaerbolling I."/>
            <person name="Vesth T."/>
            <person name="Frisvad J.C."/>
            <person name="Nybo J.L."/>
            <person name="Theobald S."/>
            <person name="Kildgaard S."/>
            <person name="Isbrandt T."/>
            <person name="Kuo A."/>
            <person name="Sato A."/>
            <person name="Lyhne E.K."/>
            <person name="Kogle M.E."/>
            <person name="Wiebenga A."/>
            <person name="Kun R.S."/>
            <person name="Lubbers R.J."/>
            <person name="Makela M.R."/>
            <person name="Barry K."/>
            <person name="Chovatia M."/>
            <person name="Clum A."/>
            <person name="Daum C."/>
            <person name="Haridas S."/>
            <person name="He G."/>
            <person name="LaButti K."/>
            <person name="Lipzen A."/>
            <person name="Mondo S."/>
            <person name="Riley R."/>
            <person name="Salamov A."/>
            <person name="Simmons B.A."/>
            <person name="Magnuson J.K."/>
            <person name="Henrissat B."/>
            <person name="Mortensen U.H."/>
            <person name="Larsen T.O."/>
            <person name="Devries R.P."/>
            <person name="Grigoriev I.V."/>
            <person name="Machida M."/>
            <person name="Baker S.E."/>
            <person name="Andersen M.R."/>
        </authorList>
    </citation>
    <scope>NUCLEOTIDE SEQUENCE [LARGE SCALE GENOMIC DNA]</scope>
    <source>
        <strain evidence="6">CBS 121.62</strain>
    </source>
</reference>
<dbReference type="GO" id="GO:0008379">
    <property type="term" value="F:thioredoxin peroxidase activity"/>
    <property type="evidence" value="ECO:0007669"/>
    <property type="project" value="EnsemblFungi"/>
</dbReference>
<feature type="transmembrane region" description="Helical" evidence="5">
    <location>
        <begin position="57"/>
        <end position="81"/>
    </location>
</feature>
<gene>
    <name evidence="6" type="ORF">BDV35DRAFT_383683</name>
</gene>
<dbReference type="VEuPathDB" id="FungiDB:AFLA_003555"/>
<dbReference type="PANTHER" id="PTHR11592">
    <property type="entry name" value="GLUTATHIONE PEROXIDASE"/>
    <property type="match status" value="1"/>
</dbReference>
<evidence type="ECO:0000256" key="2">
    <source>
        <dbReference type="ARBA" id="ARBA00022559"/>
    </source>
</evidence>
<dbReference type="AlphaFoldDB" id="A0A5N6GP83"/>
<feature type="transmembrane region" description="Helical" evidence="5">
    <location>
        <begin position="604"/>
        <end position="626"/>
    </location>
</feature>
<dbReference type="Gene3D" id="3.40.30.10">
    <property type="entry name" value="Glutaredoxin"/>
    <property type="match status" value="1"/>
</dbReference>
<dbReference type="InterPro" id="IPR036249">
    <property type="entry name" value="Thioredoxin-like_sf"/>
</dbReference>
<dbReference type="VEuPathDB" id="FungiDB:F9C07_773"/>
<dbReference type="GO" id="GO:0045454">
    <property type="term" value="P:cell redox homeostasis"/>
    <property type="evidence" value="ECO:0007669"/>
    <property type="project" value="EnsemblFungi"/>
</dbReference>
<dbReference type="EMBL" id="ML734654">
    <property type="protein sequence ID" value="KAB8242870.1"/>
    <property type="molecule type" value="Genomic_DNA"/>
</dbReference>
<dbReference type="PROSITE" id="PS51355">
    <property type="entry name" value="GLUTATHIONE_PEROXID_3"/>
    <property type="match status" value="1"/>
</dbReference>
<dbReference type="VEuPathDB" id="FungiDB:AFLA_013215"/>
<dbReference type="SUPFAM" id="SSF117281">
    <property type="entry name" value="Kelch motif"/>
    <property type="match status" value="1"/>
</dbReference>
<feature type="compositionally biased region" description="Low complexity" evidence="4">
    <location>
        <begin position="592"/>
        <end position="601"/>
    </location>
</feature>
<evidence type="ECO:0000256" key="4">
    <source>
        <dbReference type="SAM" id="MobiDB-lite"/>
    </source>
</evidence>
<evidence type="ECO:0008006" key="7">
    <source>
        <dbReference type="Google" id="ProtNLM"/>
    </source>
</evidence>
<comment type="similarity">
    <text evidence="1">Belongs to the glutathione peroxidase family.</text>
</comment>
<dbReference type="Pfam" id="PF00255">
    <property type="entry name" value="GSHPx"/>
    <property type="match status" value="1"/>
</dbReference>
<feature type="region of interest" description="Disordered" evidence="4">
    <location>
        <begin position="84"/>
        <end position="129"/>
    </location>
</feature>
<keyword evidence="5" id="KW-0812">Transmembrane</keyword>
<evidence type="ECO:0000256" key="5">
    <source>
        <dbReference type="SAM" id="Phobius"/>
    </source>
</evidence>
<evidence type="ECO:0000256" key="3">
    <source>
        <dbReference type="ARBA" id="ARBA00023002"/>
    </source>
</evidence>
<keyword evidence="5" id="KW-0472">Membrane</keyword>
<name>A0A5N6GP83_ASPFL</name>
<dbReference type="SUPFAM" id="SSF52833">
    <property type="entry name" value="Thioredoxin-like"/>
    <property type="match status" value="1"/>
</dbReference>
<protein>
    <recommendedName>
        <fullName evidence="7">Kelch repeat protein</fullName>
    </recommendedName>
</protein>
<dbReference type="VEuPathDB" id="FungiDB:F9C07_2175774"/>
<proteinExistence type="inferred from homology"/>
<evidence type="ECO:0000313" key="6">
    <source>
        <dbReference type="EMBL" id="KAB8242870.1"/>
    </source>
</evidence>
<organism evidence="6">
    <name type="scientific">Aspergillus flavus</name>
    <dbReference type="NCBI Taxonomy" id="5059"/>
    <lineage>
        <taxon>Eukaryota</taxon>
        <taxon>Fungi</taxon>
        <taxon>Dikarya</taxon>
        <taxon>Ascomycota</taxon>
        <taxon>Pezizomycotina</taxon>
        <taxon>Eurotiomycetes</taxon>
        <taxon>Eurotiomycetidae</taxon>
        <taxon>Eurotiales</taxon>
        <taxon>Aspergillaceae</taxon>
        <taxon>Aspergillus</taxon>
        <taxon>Aspergillus subgen. Circumdati</taxon>
    </lineage>
</organism>
<keyword evidence="5" id="KW-1133">Transmembrane helix</keyword>
<dbReference type="PANTHER" id="PTHR11592:SF78">
    <property type="entry name" value="GLUTATHIONE PEROXIDASE"/>
    <property type="match status" value="1"/>
</dbReference>
<dbReference type="InterPro" id="IPR000889">
    <property type="entry name" value="Glutathione_peroxidase"/>
</dbReference>
<dbReference type="GO" id="GO:0061692">
    <property type="term" value="P:cellular detoxification of hydrogen peroxide"/>
    <property type="evidence" value="ECO:0007669"/>
    <property type="project" value="EnsemblFungi"/>
</dbReference>
<sequence length="798" mass="86217">MTDSFKEVSQIQGIEVVQAGLEPIPNQNNPHHVVVPVLANESVPRESRICGLRKMTFWLAVIVAALVAIVIALAVGLGVGLTRSHSVSTPPMATASSKSTSTPSSSPSSTSSDTASSSSTSTSAPSPTSTTFFNKNTNYTCPDANNTEIRNVSGGSGNSSYYIFCDADISSSSKKDLSSSVQSSFADCLALCNSMNNFQDRTDVGCTYNFEGTGSQDKGTCWCLSDNYLVQLDLSSSFSTDDGAKYKMSLVDSEVPKIKGQALWSDKANTTLFTYGGNYLDVASVDQGLWTYTIADGSWKLQQTSIKPVRLQGGAYVDAPQIQAAYWVGGFQNSDTTPAITDSTVDYATGMIQFNTTTGTFTQLDAPFTPVQQGALVYLPIGEKGVLVFVGGEVPSIQNGINTTLTPNQWNYAWVYDIAGNKWYNQTTTGSVASRTQFCAVVEKDLSTSSYQVYVIGGADYKSKDSLTDVSYLSIPSFKWFQAASLNKPRMTHVCQAYGRQIFGVGGRLAWSDDAGAGCYDMPAFVYDAQSEVIRTQFDPGLSTYSLPSATANDIKSSPYPSTWADPALKSLFVQKPNDTTNSPDAQPDPPTSTSGSSTKVGPIVGGVVGGVAGAAIILAIIFFALRKRRRDYQKEPQGEKWPDNAPVTMGHVGGELPAEAPRRELDARSNARIKLLLCIYLDIRPRNAALLPSTKAWRISTVGFGKSTTRTLSLAFPCNQSLWQEPGSNDDIQSFCKLNYGVTFPVLAKIDVNGGQAAPLYRWLKQQKRGSLGCQRITWNFTKVLIRMSYMMAEQEQ</sequence>
<accession>A0A5N6GP83</accession>
<evidence type="ECO:0000256" key="1">
    <source>
        <dbReference type="ARBA" id="ARBA00006926"/>
    </source>
</evidence>
<keyword evidence="2" id="KW-0575">Peroxidase</keyword>
<feature type="compositionally biased region" description="Low complexity" evidence="4">
    <location>
        <begin position="88"/>
        <end position="129"/>
    </location>
</feature>
<dbReference type="Gene3D" id="2.120.10.80">
    <property type="entry name" value="Kelch-type beta propeller"/>
    <property type="match status" value="1"/>
</dbReference>